<dbReference type="EMBL" id="JABELV010000371">
    <property type="protein sequence ID" value="KAG7527253.1"/>
    <property type="molecule type" value="Genomic_DNA"/>
</dbReference>
<evidence type="ECO:0000313" key="2">
    <source>
        <dbReference type="EMBL" id="KAG7527253.1"/>
    </source>
</evidence>
<gene>
    <name evidence="2" type="ORF">FFLO_07119</name>
</gene>
<comment type="caution">
    <text evidence="2">The sequence shown here is derived from an EMBL/GenBank/DDBJ whole genome shotgun (WGS) entry which is preliminary data.</text>
</comment>
<feature type="region of interest" description="Disordered" evidence="1">
    <location>
        <begin position="164"/>
        <end position="185"/>
    </location>
</feature>
<evidence type="ECO:0000256" key="1">
    <source>
        <dbReference type="SAM" id="MobiDB-lite"/>
    </source>
</evidence>
<feature type="compositionally biased region" description="Polar residues" evidence="1">
    <location>
        <begin position="168"/>
        <end position="185"/>
    </location>
</feature>
<evidence type="ECO:0000313" key="3">
    <source>
        <dbReference type="Proteomes" id="UP000812966"/>
    </source>
</evidence>
<proteinExistence type="predicted"/>
<dbReference type="Proteomes" id="UP000812966">
    <property type="component" value="Unassembled WGS sequence"/>
</dbReference>
<keyword evidence="3" id="KW-1185">Reference proteome</keyword>
<sequence length="375" mass="42197">MLHSTTALRNVEIPRYHPYSTRNSSNKMLPISSPLPFITAITRHDSEKKGRSKKDPRPQLRYRVLIKTSRTAQETSMRLTEEEMRFLGNRKEMLEGYWRNHSISTSFLQSLLVARGPEANKGAWQQLPGSQGDILEWLEANQLVHRWTPGMKWIDAALLKARNDENPESLQQSRAPPNDRPAQSNFAPLPPFVQELQHDLPFIRMRSISPVAGPSGVYQDNPERLHVHQAAFEGNSRLSPAVPAQSSNLPFTRIRSISPIAGPSGTIQDGLGLSHDDTLTLEGILALPPTANPADNILNDLYPATFSPLMDEFSPSQFAYYSPFINGSPEIQARVDEVLGNMPEDTFDRAAARRVREICPIRFYRDLSPMLTVKL</sequence>
<name>A0A8K0JEY1_9TREE</name>
<organism evidence="2 3">
    <name type="scientific">Filobasidium floriforme</name>
    <dbReference type="NCBI Taxonomy" id="5210"/>
    <lineage>
        <taxon>Eukaryota</taxon>
        <taxon>Fungi</taxon>
        <taxon>Dikarya</taxon>
        <taxon>Basidiomycota</taxon>
        <taxon>Agaricomycotina</taxon>
        <taxon>Tremellomycetes</taxon>
        <taxon>Filobasidiales</taxon>
        <taxon>Filobasidiaceae</taxon>
        <taxon>Filobasidium</taxon>
    </lineage>
</organism>
<protein>
    <submittedName>
        <fullName evidence="2">Uncharacterized protein</fullName>
    </submittedName>
</protein>
<dbReference type="AlphaFoldDB" id="A0A8K0JEY1"/>
<reference evidence="2" key="1">
    <citation type="submission" date="2020-04" db="EMBL/GenBank/DDBJ databases">
        <title>Analysis of mating type loci in Filobasidium floriforme.</title>
        <authorList>
            <person name="Nowrousian M."/>
        </authorList>
    </citation>
    <scope>NUCLEOTIDE SEQUENCE</scope>
    <source>
        <strain evidence="2">CBS 6242</strain>
    </source>
</reference>
<accession>A0A8K0JEY1</accession>